<sequence>MRVPRPVLPPAVLSAALLAATGAVAGCALTDPGPGSILDKIEKHGSLVIGVKEDQPGLGEKKNGRYQGFDVDVATYVAGQLGVPPERITFRTTPSSRREQALRDGEVDLVFATYSITQRRKNVVTFGGPYYVAHQDTLVRAGENGIDNVRDLGGRKMCAVEGSNSWRRVVEERKVQATRVNAANYGECLRKLTAGELDAISTDDLILAGMAGTGAPVKMVNAPFTDEKYGVGLRKGDLAGCEAVNRALTEMYRTGTAVKLLDKWFAKAKLKSNYNVPQFEGCS</sequence>
<protein>
    <submittedName>
        <fullName evidence="6">Glutamate transport system substrate-binding protein</fullName>
    </submittedName>
</protein>
<dbReference type="PANTHER" id="PTHR30085:SF6">
    <property type="entry name" value="ABC TRANSPORTER GLUTAMINE-BINDING PROTEIN GLNH"/>
    <property type="match status" value="1"/>
</dbReference>
<comment type="caution">
    <text evidence="6">The sequence shown here is derived from an EMBL/GenBank/DDBJ whole genome shotgun (WGS) entry which is preliminary data.</text>
</comment>
<feature type="signal peptide" evidence="4">
    <location>
        <begin position="1"/>
        <end position="25"/>
    </location>
</feature>
<organism evidence="6 7">
    <name type="scientific">Actinomadura namibiensis</name>
    <dbReference type="NCBI Taxonomy" id="182080"/>
    <lineage>
        <taxon>Bacteria</taxon>
        <taxon>Bacillati</taxon>
        <taxon>Actinomycetota</taxon>
        <taxon>Actinomycetes</taxon>
        <taxon>Streptosporangiales</taxon>
        <taxon>Thermomonosporaceae</taxon>
        <taxon>Actinomadura</taxon>
    </lineage>
</organism>
<keyword evidence="7" id="KW-1185">Reference proteome</keyword>
<evidence type="ECO:0000313" key="7">
    <source>
        <dbReference type="Proteomes" id="UP000572680"/>
    </source>
</evidence>
<keyword evidence="3 4" id="KW-0732">Signal</keyword>
<dbReference type="CDD" id="cd13690">
    <property type="entry name" value="PBP2_GluB"/>
    <property type="match status" value="1"/>
</dbReference>
<dbReference type="SUPFAM" id="SSF53850">
    <property type="entry name" value="Periplasmic binding protein-like II"/>
    <property type="match status" value="1"/>
</dbReference>
<dbReference type="EMBL" id="JACJIA010000002">
    <property type="protein sequence ID" value="MBA8950185.1"/>
    <property type="molecule type" value="Genomic_DNA"/>
</dbReference>
<dbReference type="GO" id="GO:0006865">
    <property type="term" value="P:amino acid transport"/>
    <property type="evidence" value="ECO:0007669"/>
    <property type="project" value="TreeGrafter"/>
</dbReference>
<comment type="similarity">
    <text evidence="1">Belongs to the bacterial solute-binding protein 3 family.</text>
</comment>
<feature type="domain" description="Solute-binding protein family 3/N-terminal" evidence="5">
    <location>
        <begin position="46"/>
        <end position="268"/>
    </location>
</feature>
<evidence type="ECO:0000259" key="5">
    <source>
        <dbReference type="SMART" id="SM00062"/>
    </source>
</evidence>
<dbReference type="AlphaFoldDB" id="A0A7W3QK98"/>
<evidence type="ECO:0000256" key="4">
    <source>
        <dbReference type="SAM" id="SignalP"/>
    </source>
</evidence>
<reference evidence="6 7" key="1">
    <citation type="submission" date="2020-08" db="EMBL/GenBank/DDBJ databases">
        <title>Genomic Encyclopedia of Type Strains, Phase IV (KMG-IV): sequencing the most valuable type-strain genomes for metagenomic binning, comparative biology and taxonomic classification.</title>
        <authorList>
            <person name="Goeker M."/>
        </authorList>
    </citation>
    <scope>NUCLEOTIDE SEQUENCE [LARGE SCALE GENOMIC DNA]</scope>
    <source>
        <strain evidence="6 7">DSM 44197</strain>
    </source>
</reference>
<feature type="chain" id="PRO_5031138064" evidence="4">
    <location>
        <begin position="26"/>
        <end position="283"/>
    </location>
</feature>
<name>A0A7W3QK98_ACTNM</name>
<evidence type="ECO:0000313" key="6">
    <source>
        <dbReference type="EMBL" id="MBA8950185.1"/>
    </source>
</evidence>
<dbReference type="Proteomes" id="UP000572680">
    <property type="component" value="Unassembled WGS sequence"/>
</dbReference>
<dbReference type="GO" id="GO:0005576">
    <property type="term" value="C:extracellular region"/>
    <property type="evidence" value="ECO:0007669"/>
    <property type="project" value="TreeGrafter"/>
</dbReference>
<evidence type="ECO:0000256" key="3">
    <source>
        <dbReference type="ARBA" id="ARBA00022729"/>
    </source>
</evidence>
<evidence type="ECO:0000256" key="1">
    <source>
        <dbReference type="ARBA" id="ARBA00010333"/>
    </source>
</evidence>
<gene>
    <name evidence="6" type="ORF">HNR61_001798</name>
</gene>
<dbReference type="RefSeq" id="WP_182842646.1">
    <property type="nucleotide sequence ID" value="NZ_BAAALP010000037.1"/>
</dbReference>
<dbReference type="PROSITE" id="PS51257">
    <property type="entry name" value="PROKAR_LIPOPROTEIN"/>
    <property type="match status" value="1"/>
</dbReference>
<keyword evidence="2" id="KW-0813">Transport</keyword>
<dbReference type="PANTHER" id="PTHR30085">
    <property type="entry name" value="AMINO ACID ABC TRANSPORTER PERMEASE"/>
    <property type="match status" value="1"/>
</dbReference>
<accession>A0A7W3QK98</accession>
<dbReference type="Gene3D" id="3.40.190.10">
    <property type="entry name" value="Periplasmic binding protein-like II"/>
    <property type="match status" value="2"/>
</dbReference>
<proteinExistence type="inferred from homology"/>
<dbReference type="SMART" id="SM00062">
    <property type="entry name" value="PBPb"/>
    <property type="match status" value="1"/>
</dbReference>
<dbReference type="GO" id="GO:0030288">
    <property type="term" value="C:outer membrane-bounded periplasmic space"/>
    <property type="evidence" value="ECO:0007669"/>
    <property type="project" value="TreeGrafter"/>
</dbReference>
<evidence type="ECO:0000256" key="2">
    <source>
        <dbReference type="ARBA" id="ARBA00022448"/>
    </source>
</evidence>
<dbReference type="InterPro" id="IPR001638">
    <property type="entry name" value="Solute-binding_3/MltF_N"/>
</dbReference>
<dbReference type="InterPro" id="IPR051455">
    <property type="entry name" value="Bact_solute-bind_prot3"/>
</dbReference>
<dbReference type="Pfam" id="PF00497">
    <property type="entry name" value="SBP_bac_3"/>
    <property type="match status" value="1"/>
</dbReference>